<organism evidence="2 3">
    <name type="scientific">Brassica carinata</name>
    <name type="common">Ethiopian mustard</name>
    <name type="synonym">Abyssinian cabbage</name>
    <dbReference type="NCBI Taxonomy" id="52824"/>
    <lineage>
        <taxon>Eukaryota</taxon>
        <taxon>Viridiplantae</taxon>
        <taxon>Streptophyta</taxon>
        <taxon>Embryophyta</taxon>
        <taxon>Tracheophyta</taxon>
        <taxon>Spermatophyta</taxon>
        <taxon>Magnoliopsida</taxon>
        <taxon>eudicotyledons</taxon>
        <taxon>Gunneridae</taxon>
        <taxon>Pentapetalae</taxon>
        <taxon>rosids</taxon>
        <taxon>malvids</taxon>
        <taxon>Brassicales</taxon>
        <taxon>Brassicaceae</taxon>
        <taxon>Brassiceae</taxon>
        <taxon>Brassica</taxon>
    </lineage>
</organism>
<feature type="compositionally biased region" description="Gly residues" evidence="1">
    <location>
        <begin position="127"/>
        <end position="138"/>
    </location>
</feature>
<reference evidence="2 3" key="1">
    <citation type="submission" date="2020-02" db="EMBL/GenBank/DDBJ databases">
        <authorList>
            <person name="Ma Q."/>
            <person name="Huang Y."/>
            <person name="Song X."/>
            <person name="Pei D."/>
        </authorList>
    </citation>
    <scope>NUCLEOTIDE SEQUENCE [LARGE SCALE GENOMIC DNA]</scope>
    <source>
        <strain evidence="2">Sxm20200214</strain>
        <tissue evidence="2">Leaf</tissue>
    </source>
</reference>
<keyword evidence="3" id="KW-1185">Reference proteome</keyword>
<name>A0A8X7SDQ7_BRACI</name>
<dbReference type="AlphaFoldDB" id="A0A8X7SDQ7"/>
<feature type="region of interest" description="Disordered" evidence="1">
    <location>
        <begin position="123"/>
        <end position="150"/>
    </location>
</feature>
<protein>
    <submittedName>
        <fullName evidence="2">Uncharacterized protein</fullName>
    </submittedName>
</protein>
<sequence>MGKEIDAIANLGSFSSSSSMHYKPKSLSPFDETVMLVTNTIASQIRLHRVATITDHFSVSQAMPLILSVFLGSCYSKFYALYEEMSRTSPRLDSFDCCSLSLECQEHPLKRVLGVHRLKEMAEKASDGGGGGGGGSVGVGEAEQEEKKET</sequence>
<evidence type="ECO:0000313" key="2">
    <source>
        <dbReference type="EMBL" id="KAG2304278.1"/>
    </source>
</evidence>
<accession>A0A8X7SDQ7</accession>
<dbReference type="Proteomes" id="UP000886595">
    <property type="component" value="Unassembled WGS sequence"/>
</dbReference>
<dbReference type="EMBL" id="JAAMPC010000007">
    <property type="protein sequence ID" value="KAG2304278.1"/>
    <property type="molecule type" value="Genomic_DNA"/>
</dbReference>
<evidence type="ECO:0000256" key="1">
    <source>
        <dbReference type="SAM" id="MobiDB-lite"/>
    </source>
</evidence>
<proteinExistence type="predicted"/>
<gene>
    <name evidence="2" type="ORF">Bca52824_032929</name>
</gene>
<comment type="caution">
    <text evidence="2">The sequence shown here is derived from an EMBL/GenBank/DDBJ whole genome shotgun (WGS) entry which is preliminary data.</text>
</comment>
<evidence type="ECO:0000313" key="3">
    <source>
        <dbReference type="Proteomes" id="UP000886595"/>
    </source>
</evidence>